<gene>
    <name evidence="2" type="ORF">ACFFIZ_19100</name>
</gene>
<proteinExistence type="predicted"/>
<accession>A0ABV6CNM4</accession>
<feature type="transmembrane region" description="Helical" evidence="1">
    <location>
        <begin position="45"/>
        <end position="62"/>
    </location>
</feature>
<dbReference type="EMBL" id="JBHLWQ010000184">
    <property type="protein sequence ID" value="MFC0202353.1"/>
    <property type="molecule type" value="Genomic_DNA"/>
</dbReference>
<keyword evidence="1" id="KW-0812">Transmembrane</keyword>
<name>A0ABV6CNM4_9RHOB</name>
<comment type="caution">
    <text evidence="2">The sequence shown here is derived from an EMBL/GenBank/DDBJ whole genome shotgun (WGS) entry which is preliminary data.</text>
</comment>
<evidence type="ECO:0000313" key="3">
    <source>
        <dbReference type="Proteomes" id="UP001589795"/>
    </source>
</evidence>
<keyword evidence="3" id="KW-1185">Reference proteome</keyword>
<reference evidence="2 3" key="1">
    <citation type="submission" date="2024-09" db="EMBL/GenBank/DDBJ databases">
        <authorList>
            <person name="Sun Q."/>
            <person name="Mori K."/>
        </authorList>
    </citation>
    <scope>NUCLEOTIDE SEQUENCE [LARGE SCALE GENOMIC DNA]</scope>
    <source>
        <strain evidence="2 3">CCM 7904</strain>
    </source>
</reference>
<protein>
    <submittedName>
        <fullName evidence="2">Uncharacterized protein</fullName>
    </submittedName>
</protein>
<dbReference type="Proteomes" id="UP001589795">
    <property type="component" value="Unassembled WGS sequence"/>
</dbReference>
<evidence type="ECO:0000256" key="1">
    <source>
        <dbReference type="SAM" id="Phobius"/>
    </source>
</evidence>
<sequence length="119" mass="12653">MLRLAALSVAAFLAQATTAVALVWTGIAVLNLGREALTELGVRATLHLSTRLVAGVGLWLALRGLRMLKVQTHHHHDTCGCGHVHGPTPAQVRNRDRCATACWSWPASRPGPARGSCSC</sequence>
<organism evidence="2 3">
    <name type="scientific">Paracoccus rhizosphaerae</name>
    <dbReference type="NCBI Taxonomy" id="1133347"/>
    <lineage>
        <taxon>Bacteria</taxon>
        <taxon>Pseudomonadati</taxon>
        <taxon>Pseudomonadota</taxon>
        <taxon>Alphaproteobacteria</taxon>
        <taxon>Rhodobacterales</taxon>
        <taxon>Paracoccaceae</taxon>
        <taxon>Paracoccus</taxon>
    </lineage>
</organism>
<keyword evidence="1" id="KW-0472">Membrane</keyword>
<evidence type="ECO:0000313" key="2">
    <source>
        <dbReference type="EMBL" id="MFC0202353.1"/>
    </source>
</evidence>
<keyword evidence="1" id="KW-1133">Transmembrane helix</keyword>
<dbReference type="RefSeq" id="WP_265506894.1">
    <property type="nucleotide sequence ID" value="NZ_JAOTBE010000019.1"/>
</dbReference>